<evidence type="ECO:0000259" key="1">
    <source>
        <dbReference type="SMART" id="SM00278"/>
    </source>
</evidence>
<reference evidence="2 3" key="1">
    <citation type="submission" date="2017-08" db="EMBL/GenBank/DDBJ databases">
        <authorList>
            <person name="de Groot N.N."/>
        </authorList>
    </citation>
    <scope>NUCLEOTIDE SEQUENCE [LARGE SCALE GENOMIC DNA]</scope>
    <source>
        <strain evidence="2 3">JC228</strain>
    </source>
</reference>
<proteinExistence type="predicted"/>
<dbReference type="InterPro" id="IPR004509">
    <property type="entry name" value="Competence_ComEA_HhH"/>
</dbReference>
<dbReference type="Pfam" id="PF10531">
    <property type="entry name" value="SLBB"/>
    <property type="match status" value="1"/>
</dbReference>
<dbReference type="InterPro" id="IPR051675">
    <property type="entry name" value="Endo/Exo/Phosphatase_dom_1"/>
</dbReference>
<dbReference type="InterPro" id="IPR019554">
    <property type="entry name" value="Soluble_ligand-bd"/>
</dbReference>
<dbReference type="NCBIfam" id="TIGR00426">
    <property type="entry name" value="competence protein ComEA helix-hairpin-helix repeat region"/>
    <property type="match status" value="1"/>
</dbReference>
<dbReference type="GO" id="GO:0003677">
    <property type="term" value="F:DNA binding"/>
    <property type="evidence" value="ECO:0007669"/>
    <property type="project" value="InterPro"/>
</dbReference>
<dbReference type="SUPFAM" id="SSF47781">
    <property type="entry name" value="RuvA domain 2-like"/>
    <property type="match status" value="1"/>
</dbReference>
<dbReference type="InterPro" id="IPR003583">
    <property type="entry name" value="Hlx-hairpin-Hlx_DNA-bd_motif"/>
</dbReference>
<organism evidence="2 3">
    <name type="scientific">Bacillus oleivorans</name>
    <dbReference type="NCBI Taxonomy" id="1448271"/>
    <lineage>
        <taxon>Bacteria</taxon>
        <taxon>Bacillati</taxon>
        <taxon>Bacillota</taxon>
        <taxon>Bacilli</taxon>
        <taxon>Bacillales</taxon>
        <taxon>Bacillaceae</taxon>
        <taxon>Bacillus</taxon>
    </lineage>
</organism>
<dbReference type="Pfam" id="PF12836">
    <property type="entry name" value="HHH_3"/>
    <property type="match status" value="1"/>
</dbReference>
<keyword evidence="3" id="KW-1185">Reference proteome</keyword>
<dbReference type="Gene3D" id="3.10.560.10">
    <property type="entry name" value="Outer membrane lipoprotein wza domain like"/>
    <property type="match status" value="1"/>
</dbReference>
<dbReference type="EMBL" id="OAOP01000002">
    <property type="protein sequence ID" value="SNX67846.1"/>
    <property type="molecule type" value="Genomic_DNA"/>
</dbReference>
<dbReference type="AlphaFoldDB" id="A0A285CLF1"/>
<evidence type="ECO:0000313" key="3">
    <source>
        <dbReference type="Proteomes" id="UP000219546"/>
    </source>
</evidence>
<gene>
    <name evidence="2" type="ORF">SAMN05877753_10250</name>
</gene>
<feature type="domain" description="Helix-hairpin-helix DNA-binding motif class 1" evidence="1">
    <location>
        <begin position="165"/>
        <end position="184"/>
    </location>
</feature>
<dbReference type="GO" id="GO:0015628">
    <property type="term" value="P:protein secretion by the type II secretion system"/>
    <property type="evidence" value="ECO:0007669"/>
    <property type="project" value="TreeGrafter"/>
</dbReference>
<name>A0A285CLF1_9BACI</name>
<dbReference type="SMART" id="SM00278">
    <property type="entry name" value="HhH1"/>
    <property type="match status" value="2"/>
</dbReference>
<dbReference type="InterPro" id="IPR010994">
    <property type="entry name" value="RuvA_2-like"/>
</dbReference>
<dbReference type="GO" id="GO:0015627">
    <property type="term" value="C:type II protein secretion system complex"/>
    <property type="evidence" value="ECO:0007669"/>
    <property type="project" value="TreeGrafter"/>
</dbReference>
<dbReference type="PANTHER" id="PTHR21180:SF32">
    <property type="entry name" value="ENDONUCLEASE_EXONUCLEASE_PHOSPHATASE FAMILY DOMAIN-CONTAINING PROTEIN 1"/>
    <property type="match status" value="1"/>
</dbReference>
<dbReference type="GO" id="GO:0006281">
    <property type="term" value="P:DNA repair"/>
    <property type="evidence" value="ECO:0007669"/>
    <property type="project" value="InterPro"/>
</dbReference>
<evidence type="ECO:0000313" key="2">
    <source>
        <dbReference type="EMBL" id="SNX67846.1"/>
    </source>
</evidence>
<dbReference type="PANTHER" id="PTHR21180">
    <property type="entry name" value="ENDONUCLEASE/EXONUCLEASE/PHOSPHATASE FAMILY DOMAIN-CONTAINING PROTEIN 1"/>
    <property type="match status" value="1"/>
</dbReference>
<dbReference type="SUPFAM" id="SSF142984">
    <property type="entry name" value="Nqo1 middle domain-like"/>
    <property type="match status" value="1"/>
</dbReference>
<dbReference type="Proteomes" id="UP000219546">
    <property type="component" value="Unassembled WGS sequence"/>
</dbReference>
<dbReference type="Gene3D" id="1.10.150.310">
    <property type="entry name" value="Tex RuvX-like domain-like"/>
    <property type="match status" value="1"/>
</dbReference>
<dbReference type="OrthoDB" id="9790239at2"/>
<sequence>MKMIQENWKKLAFLFLILLLLFLLGNWGQQKAEESWNINEAGAVNSPLSDPAENDKVVGETGTEVLTSKSDMKAVESVVVDIKGAVRNPGVYSVPSDSRLHEVIEKAGGFTAEADPIQVNLALKVWDQMLLYVPVKGETTEVVSPPSNTQLPAPEKINVNTASQSELMELTGIGEKKAEAIIEYREQNGGFQTVEDLLMVPGIGEGILSKIREDISL</sequence>
<protein>
    <submittedName>
        <fullName evidence="2">Competence protein ComEA</fullName>
    </submittedName>
</protein>
<feature type="domain" description="Helix-hairpin-helix DNA-binding motif class 1" evidence="1">
    <location>
        <begin position="195"/>
        <end position="214"/>
    </location>
</feature>
<accession>A0A285CLF1</accession>